<dbReference type="SUPFAM" id="SSF55729">
    <property type="entry name" value="Acyl-CoA N-acyltransferases (Nat)"/>
    <property type="match status" value="1"/>
</dbReference>
<dbReference type="Pfam" id="PF08445">
    <property type="entry name" value="FR47"/>
    <property type="match status" value="1"/>
</dbReference>
<dbReference type="Proteomes" id="UP000469523">
    <property type="component" value="Unassembled WGS sequence"/>
</dbReference>
<dbReference type="AlphaFoldDB" id="A0A6N7Y3P9"/>
<keyword evidence="2" id="KW-0808">Transferase</keyword>
<evidence type="ECO:0000313" key="2">
    <source>
        <dbReference type="EMBL" id="MSU03415.1"/>
    </source>
</evidence>
<evidence type="ECO:0000313" key="3">
    <source>
        <dbReference type="Proteomes" id="UP000469523"/>
    </source>
</evidence>
<comment type="caution">
    <text evidence="2">The sequence shown here is derived from an EMBL/GenBank/DDBJ whole genome shotgun (WGS) entry which is preliminary data.</text>
</comment>
<evidence type="ECO:0000259" key="1">
    <source>
        <dbReference type="Pfam" id="PF08445"/>
    </source>
</evidence>
<dbReference type="GO" id="GO:0016747">
    <property type="term" value="F:acyltransferase activity, transferring groups other than amino-acyl groups"/>
    <property type="evidence" value="ECO:0007669"/>
    <property type="project" value="InterPro"/>
</dbReference>
<keyword evidence="3" id="KW-1185">Reference proteome</keyword>
<name>A0A6N7Y3P9_9FIRM</name>
<dbReference type="InterPro" id="IPR016181">
    <property type="entry name" value="Acyl_CoA_acyltransferase"/>
</dbReference>
<dbReference type="RefSeq" id="WP_154442973.1">
    <property type="nucleotide sequence ID" value="NZ_JAHLPJ010000001.1"/>
</dbReference>
<proteinExistence type="predicted"/>
<organism evidence="2 3">
    <name type="scientific">Tissierella pigra</name>
    <dbReference type="NCBI Taxonomy" id="2607614"/>
    <lineage>
        <taxon>Bacteria</taxon>
        <taxon>Bacillati</taxon>
        <taxon>Bacillota</taxon>
        <taxon>Tissierellia</taxon>
        <taxon>Tissierellales</taxon>
        <taxon>Tissierellaceae</taxon>
        <taxon>Tissierella</taxon>
    </lineage>
</organism>
<dbReference type="InterPro" id="IPR013653">
    <property type="entry name" value="GCN5-like_dom"/>
</dbReference>
<gene>
    <name evidence="2" type="ORF">FYJ83_18320</name>
</gene>
<feature type="domain" description="GCN5-related N-acetyltransferase Rv2170-like" evidence="1">
    <location>
        <begin position="196"/>
        <end position="256"/>
    </location>
</feature>
<reference evidence="2 3" key="1">
    <citation type="submission" date="2019-09" db="EMBL/GenBank/DDBJ databases">
        <title>In-depth cultivation of the pig gut microbiome towards novel bacterial diversity and tailored functional studies.</title>
        <authorList>
            <person name="Wylensek D."/>
            <person name="Hitch T.C.A."/>
            <person name="Clavel T."/>
        </authorList>
    </citation>
    <scope>NUCLEOTIDE SEQUENCE [LARGE SCALE GENOMIC DNA]</scope>
    <source>
        <strain evidence="2 3">WCA3-693-APC-4?</strain>
    </source>
</reference>
<protein>
    <submittedName>
        <fullName evidence="2">GNAT family N-acetyltransferase</fullName>
    </submittedName>
</protein>
<dbReference type="Gene3D" id="3.40.630.30">
    <property type="match status" value="1"/>
</dbReference>
<accession>A0A6N7Y3P9</accession>
<dbReference type="EMBL" id="VUNQ01000072">
    <property type="protein sequence ID" value="MSU03415.1"/>
    <property type="molecule type" value="Genomic_DNA"/>
</dbReference>
<sequence length="268" mass="31176">MLVKAIENHREEILNYCLEEEVFNIFIIGDIENFGFSSEIQDIWYEKEDDKIMGIALRYHTTLIVYSKDLNMDFSLITSITDNMNIENISGKSTVMDKLYPYLKYNYSRKDTKFCQHRDINALKEVEEDIKIAKEENAMEIANIYGKIPEFKSLYSSDVNIRYKQIYNRISTGEGKHVFIKDSLGIVSHGNTTAENSNSAMIGGVFTREDKKRMGYGSQIVSYLTKDLLNRKKNVCLFYENKIEGQFFAKLGFETIGSWTVLRREKDE</sequence>